<reference evidence="1" key="1">
    <citation type="journal article" date="2014" name="Front. Microbiol.">
        <title>High frequency of phylogenetically diverse reductive dehalogenase-homologous genes in deep subseafloor sedimentary metagenomes.</title>
        <authorList>
            <person name="Kawai M."/>
            <person name="Futagami T."/>
            <person name="Toyoda A."/>
            <person name="Takaki Y."/>
            <person name="Nishi S."/>
            <person name="Hori S."/>
            <person name="Arai W."/>
            <person name="Tsubouchi T."/>
            <person name="Morono Y."/>
            <person name="Uchiyama I."/>
            <person name="Ito T."/>
            <person name="Fujiyama A."/>
            <person name="Inagaki F."/>
            <person name="Takami H."/>
        </authorList>
    </citation>
    <scope>NUCLEOTIDE SEQUENCE</scope>
    <source>
        <strain evidence="1">Expedition CK06-06</strain>
    </source>
</reference>
<dbReference type="AlphaFoldDB" id="X1MLM6"/>
<gene>
    <name evidence="1" type="ORF">S06H3_50633</name>
</gene>
<evidence type="ECO:0000313" key="1">
    <source>
        <dbReference type="EMBL" id="GAI32522.1"/>
    </source>
</evidence>
<name>X1MLM6_9ZZZZ</name>
<comment type="caution">
    <text evidence="1">The sequence shown here is derived from an EMBL/GenBank/DDBJ whole genome shotgun (WGS) entry which is preliminary data.</text>
</comment>
<organism evidence="1">
    <name type="scientific">marine sediment metagenome</name>
    <dbReference type="NCBI Taxonomy" id="412755"/>
    <lineage>
        <taxon>unclassified sequences</taxon>
        <taxon>metagenomes</taxon>
        <taxon>ecological metagenomes</taxon>
    </lineage>
</organism>
<accession>X1MLM6</accession>
<feature type="non-terminal residue" evidence="1">
    <location>
        <position position="1"/>
    </location>
</feature>
<protein>
    <submittedName>
        <fullName evidence="1">Uncharacterized protein</fullName>
    </submittedName>
</protein>
<sequence>VRVLKRGRLAGLVLFDSVVDDTREAKKTPSWKSFEELLNAAILQYRSNWWRDQPYYVEVWLEKRALRRIFYPITNAHDVYLCTGGGYQSWSEVWEGKKRFYKNLDKELLILYFGDLDPSGKDMPRDINERFATLGVDVDIVEVALTKDDIHKYNLPRNPTKSKDARKSWYVKKYGINYAVELDALPPDVLRSKIKKAIEDYCDIDLLSKHMAEDNEKRKFWRTWINHIARARD</sequence>
<proteinExistence type="predicted"/>
<dbReference type="EMBL" id="BARV01032077">
    <property type="protein sequence ID" value="GAI32522.1"/>
    <property type="molecule type" value="Genomic_DNA"/>
</dbReference>